<name>A0A5C6VL93_9FLAO</name>
<reference evidence="1 2" key="1">
    <citation type="submission" date="2019-08" db="EMBL/GenBank/DDBJ databases">
        <title>Genome of Luteibaculum oceani JCM 18817.</title>
        <authorList>
            <person name="Bowman J.P."/>
        </authorList>
    </citation>
    <scope>NUCLEOTIDE SEQUENCE [LARGE SCALE GENOMIC DNA]</scope>
    <source>
        <strain evidence="1 2">JCM 18817</strain>
    </source>
</reference>
<protein>
    <submittedName>
        <fullName evidence="1">Uncharacterized protein</fullName>
    </submittedName>
</protein>
<proteinExistence type="predicted"/>
<dbReference type="Proteomes" id="UP000321168">
    <property type="component" value="Unassembled WGS sequence"/>
</dbReference>
<sequence length="277" mass="31025">MSLRSISLLIVTVFIAGFGVQAQSGASFESQWQVGKQTFMIGNSFTLLSWADALRFEGASNYKKYFRIPDETGARLRFSGRQDPIHVQGFNVGIKVWENKICNFQIRGTVSMLRVKRGFYLLSKYTEERTVDPNDDLIESLDLDFDYYSTQLNPGIELSYLIGKMGERISVYGETSFQYSAIAFNKSHVMVTEESNENNTGNVGSQITVAVDDYRLDNFMMGADLEFHYDFKSGKSVYLGVGILHLDALNDSGDACCDIKPASKDLTNYSISLGVQL</sequence>
<dbReference type="AlphaFoldDB" id="A0A5C6VL93"/>
<evidence type="ECO:0000313" key="2">
    <source>
        <dbReference type="Proteomes" id="UP000321168"/>
    </source>
</evidence>
<evidence type="ECO:0000313" key="1">
    <source>
        <dbReference type="EMBL" id="TXC85156.1"/>
    </source>
</evidence>
<dbReference type="RefSeq" id="WP_147012316.1">
    <property type="nucleotide sequence ID" value="NZ_VORB01000001.1"/>
</dbReference>
<comment type="caution">
    <text evidence="1">The sequence shown here is derived from an EMBL/GenBank/DDBJ whole genome shotgun (WGS) entry which is preliminary data.</text>
</comment>
<dbReference type="EMBL" id="VORB01000001">
    <property type="protein sequence ID" value="TXC85156.1"/>
    <property type="molecule type" value="Genomic_DNA"/>
</dbReference>
<accession>A0A5C6VL93</accession>
<organism evidence="1 2">
    <name type="scientific">Luteibaculum oceani</name>
    <dbReference type="NCBI Taxonomy" id="1294296"/>
    <lineage>
        <taxon>Bacteria</taxon>
        <taxon>Pseudomonadati</taxon>
        <taxon>Bacteroidota</taxon>
        <taxon>Flavobacteriia</taxon>
        <taxon>Flavobacteriales</taxon>
        <taxon>Luteibaculaceae</taxon>
        <taxon>Luteibaculum</taxon>
    </lineage>
</organism>
<gene>
    <name evidence="1" type="ORF">FRX97_00610</name>
</gene>
<keyword evidence="2" id="KW-1185">Reference proteome</keyword>